<accession>A0A5N5KMS6</accession>
<evidence type="ECO:0000313" key="2">
    <source>
        <dbReference type="Proteomes" id="UP000326939"/>
    </source>
</evidence>
<dbReference type="Gene3D" id="3.40.50.300">
    <property type="entry name" value="P-loop containing nucleotide triphosphate hydrolases"/>
    <property type="match status" value="1"/>
</dbReference>
<dbReference type="Proteomes" id="UP000326939">
    <property type="component" value="Chromosome 12"/>
</dbReference>
<evidence type="ECO:0008006" key="3">
    <source>
        <dbReference type="Google" id="ProtNLM"/>
    </source>
</evidence>
<protein>
    <recommendedName>
        <fullName evidence="3">ABC transmembrane type-1 domain-containing protein</fullName>
    </recommendedName>
</protein>
<dbReference type="AlphaFoldDB" id="A0A5N5KMS6"/>
<keyword evidence="2" id="KW-1185">Reference proteome</keyword>
<name>A0A5N5KMS6_9ROSI</name>
<dbReference type="InterPro" id="IPR027417">
    <property type="entry name" value="P-loop_NTPase"/>
</dbReference>
<dbReference type="PROSITE" id="PS51257">
    <property type="entry name" value="PROKAR_LIPOPROTEIN"/>
    <property type="match status" value="1"/>
</dbReference>
<comment type="caution">
    <text evidence="1">The sequence shown here is derived from an EMBL/GenBank/DDBJ whole genome shotgun (WGS) entry which is preliminary data.</text>
</comment>
<reference evidence="2" key="1">
    <citation type="journal article" date="2019" name="Gigascience">
        <title>De novo genome assembly of the endangered Acer yangbiense, a plant species with extremely small populations endemic to Yunnan Province, China.</title>
        <authorList>
            <person name="Yang J."/>
            <person name="Wariss H.M."/>
            <person name="Tao L."/>
            <person name="Zhang R."/>
            <person name="Yun Q."/>
            <person name="Hollingsworth P."/>
            <person name="Dao Z."/>
            <person name="Luo G."/>
            <person name="Guo H."/>
            <person name="Ma Y."/>
            <person name="Sun W."/>
        </authorList>
    </citation>
    <scope>NUCLEOTIDE SEQUENCE [LARGE SCALE GENOMIC DNA]</scope>
    <source>
        <strain evidence="2">cv. br00</strain>
    </source>
</reference>
<proteinExistence type="predicted"/>
<organism evidence="1 2">
    <name type="scientific">Salix brachista</name>
    <dbReference type="NCBI Taxonomy" id="2182728"/>
    <lineage>
        <taxon>Eukaryota</taxon>
        <taxon>Viridiplantae</taxon>
        <taxon>Streptophyta</taxon>
        <taxon>Embryophyta</taxon>
        <taxon>Tracheophyta</taxon>
        <taxon>Spermatophyta</taxon>
        <taxon>Magnoliopsida</taxon>
        <taxon>eudicotyledons</taxon>
        <taxon>Gunneridae</taxon>
        <taxon>Pentapetalae</taxon>
        <taxon>rosids</taxon>
        <taxon>fabids</taxon>
        <taxon>Malpighiales</taxon>
        <taxon>Salicaceae</taxon>
        <taxon>Saliceae</taxon>
        <taxon>Salix</taxon>
    </lineage>
</organism>
<dbReference type="SUPFAM" id="SSF52540">
    <property type="entry name" value="P-loop containing nucleoside triphosphate hydrolases"/>
    <property type="match status" value="1"/>
</dbReference>
<sequence length="254" mass="28165">MRGALDGFLLSTSPVFVSAATFAACYFMKTLLRASKVFIFVSTYVLLEKQLDMSGKSSIESGNYAVSIKSADFSREENSSKSALRNMSLELDRQEHRALLRGSRISVLDEATSSIDNATDLILQKATQTEFSNRTVITACTMVLFSSGGMFHPFNSCVNALRFQNMELGLQHISERNHYDDGSKEKGSGQGISRTCSISKNYCRARKGDKKNDEEQLSAFKYQVMQGNFAKMAIFARASGIYQSSQPSQPIKKD</sequence>
<dbReference type="EMBL" id="VDCV01000012">
    <property type="protein sequence ID" value="KAB5531679.1"/>
    <property type="molecule type" value="Genomic_DNA"/>
</dbReference>
<evidence type="ECO:0000313" key="1">
    <source>
        <dbReference type="EMBL" id="KAB5531679.1"/>
    </source>
</evidence>
<gene>
    <name evidence="1" type="ORF">DKX38_018349</name>
</gene>